<dbReference type="GO" id="GO:0016987">
    <property type="term" value="F:sigma factor activity"/>
    <property type="evidence" value="ECO:0007669"/>
    <property type="project" value="UniProtKB-KW"/>
</dbReference>
<dbReference type="NCBIfam" id="TIGR02937">
    <property type="entry name" value="sigma70-ECF"/>
    <property type="match status" value="1"/>
</dbReference>
<sequence length="188" mass="21808">MTAVELEKVRNAIKGNKNAFAELMDERKKDIYRIAFIYVKNNLDAMDLFHDTVYNAFATIKKLKNPEFFNTWITRITINCCINFLKKKKRINKNEIQCIDSDDIYQYSDGTPDLSEVLSSNIDLIEAIEKLDIKLKTVILLKYYQDFTINQVAEIVECPIGTVKTRLNRALSLLRLELKDVKGGNFNE</sequence>
<evidence type="ECO:0000256" key="2">
    <source>
        <dbReference type="ARBA" id="ARBA00023015"/>
    </source>
</evidence>
<reference evidence="7" key="2">
    <citation type="submission" date="2011-01" db="EMBL/GenBank/DDBJ databases">
        <title>The Non-contiguous Finished genome of Clostridium papyrosolvens.</title>
        <authorList>
            <person name="Lucas S."/>
            <person name="Copeland A."/>
            <person name="Lapidus A."/>
            <person name="Cheng J.-F."/>
            <person name="Goodwin L."/>
            <person name="Pitluck S."/>
            <person name="Misra M."/>
            <person name="Chertkov O."/>
            <person name="Detter J.C."/>
            <person name="Han C."/>
            <person name="Tapia R."/>
            <person name="Land M."/>
            <person name="Hauser L."/>
            <person name="Kyrpides N."/>
            <person name="Ivanova N."/>
            <person name="Pagani I."/>
            <person name="Mouttaki H."/>
            <person name="He Z."/>
            <person name="Zhou J."/>
            <person name="Hemme C.L."/>
            <person name="Woyke T."/>
        </authorList>
    </citation>
    <scope>NUCLEOTIDE SEQUENCE [LARGE SCALE GENOMIC DNA]</scope>
    <source>
        <strain evidence="7">DSM 2782</strain>
    </source>
</reference>
<evidence type="ECO:0000259" key="6">
    <source>
        <dbReference type="Pfam" id="PF08281"/>
    </source>
</evidence>
<evidence type="ECO:0000256" key="4">
    <source>
        <dbReference type="ARBA" id="ARBA00023163"/>
    </source>
</evidence>
<dbReference type="AlphaFoldDB" id="F1TFI3"/>
<dbReference type="Pfam" id="PF08281">
    <property type="entry name" value="Sigma70_r4_2"/>
    <property type="match status" value="1"/>
</dbReference>
<dbReference type="PANTHER" id="PTHR43133">
    <property type="entry name" value="RNA POLYMERASE ECF-TYPE SIGMA FACTO"/>
    <property type="match status" value="1"/>
</dbReference>
<dbReference type="InterPro" id="IPR014284">
    <property type="entry name" value="RNA_pol_sigma-70_dom"/>
</dbReference>
<dbReference type="PANTHER" id="PTHR43133:SF51">
    <property type="entry name" value="RNA POLYMERASE SIGMA FACTOR"/>
    <property type="match status" value="1"/>
</dbReference>
<protein>
    <submittedName>
        <fullName evidence="7">RNA polymerase, sigma-24 subunit, ECF subfamily</fullName>
    </submittedName>
</protein>
<dbReference type="EMBL" id="ACXX02000011">
    <property type="protein sequence ID" value="EGD46715.1"/>
    <property type="molecule type" value="Genomic_DNA"/>
</dbReference>
<dbReference type="CDD" id="cd06171">
    <property type="entry name" value="Sigma70_r4"/>
    <property type="match status" value="1"/>
</dbReference>
<dbReference type="InterPro" id="IPR013324">
    <property type="entry name" value="RNA_pol_sigma_r3/r4-like"/>
</dbReference>
<evidence type="ECO:0000259" key="5">
    <source>
        <dbReference type="Pfam" id="PF04542"/>
    </source>
</evidence>
<evidence type="ECO:0000256" key="3">
    <source>
        <dbReference type="ARBA" id="ARBA00023082"/>
    </source>
</evidence>
<dbReference type="InterPro" id="IPR013325">
    <property type="entry name" value="RNA_pol_sigma_r2"/>
</dbReference>
<evidence type="ECO:0000313" key="7">
    <source>
        <dbReference type="EMBL" id="EGD46715.1"/>
    </source>
</evidence>
<dbReference type="Pfam" id="PF04542">
    <property type="entry name" value="Sigma70_r2"/>
    <property type="match status" value="1"/>
</dbReference>
<dbReference type="SUPFAM" id="SSF88946">
    <property type="entry name" value="Sigma2 domain of RNA polymerase sigma factors"/>
    <property type="match status" value="1"/>
</dbReference>
<comment type="similarity">
    <text evidence="1">Belongs to the sigma-70 factor family. ECF subfamily.</text>
</comment>
<feature type="domain" description="RNA polymerase sigma factor 70 region 4 type 2" evidence="6">
    <location>
        <begin position="124"/>
        <end position="172"/>
    </location>
</feature>
<dbReference type="GO" id="GO:0006352">
    <property type="term" value="P:DNA-templated transcription initiation"/>
    <property type="evidence" value="ECO:0007669"/>
    <property type="project" value="InterPro"/>
</dbReference>
<dbReference type="InterPro" id="IPR007627">
    <property type="entry name" value="RNA_pol_sigma70_r2"/>
</dbReference>
<keyword evidence="2" id="KW-0805">Transcription regulation</keyword>
<evidence type="ECO:0000313" key="8">
    <source>
        <dbReference type="Proteomes" id="UP000003860"/>
    </source>
</evidence>
<evidence type="ECO:0000256" key="1">
    <source>
        <dbReference type="ARBA" id="ARBA00010641"/>
    </source>
</evidence>
<accession>F1TFI3</accession>
<dbReference type="InterPro" id="IPR036388">
    <property type="entry name" value="WH-like_DNA-bd_sf"/>
</dbReference>
<dbReference type="OrthoDB" id="9782703at2"/>
<keyword evidence="8" id="KW-1185">Reference proteome</keyword>
<dbReference type="Gene3D" id="1.10.10.10">
    <property type="entry name" value="Winged helix-like DNA-binding domain superfamily/Winged helix DNA-binding domain"/>
    <property type="match status" value="1"/>
</dbReference>
<dbReference type="Proteomes" id="UP000003860">
    <property type="component" value="Unassembled WGS sequence"/>
</dbReference>
<reference evidence="7" key="1">
    <citation type="submission" date="2009-07" db="EMBL/GenBank/DDBJ databases">
        <authorList>
            <consortium name="US DOE Joint Genome Institute (JGI-PGF)"/>
            <person name="Lucas S."/>
            <person name="Copeland A."/>
            <person name="Lapidus A."/>
            <person name="Glavina del Rio T."/>
            <person name="Tice H."/>
            <person name="Bruce D."/>
            <person name="Goodwin L."/>
            <person name="Pitluck S."/>
            <person name="Larimer F."/>
            <person name="Land M.L."/>
            <person name="Mouttaki H."/>
            <person name="He Z."/>
            <person name="Zhou J."/>
            <person name="Hemme C.L."/>
        </authorList>
    </citation>
    <scope>NUCLEOTIDE SEQUENCE</scope>
    <source>
        <strain evidence="7">DSM 2782</strain>
    </source>
</reference>
<organism evidence="7 8">
    <name type="scientific">Ruminiclostridium papyrosolvens DSM 2782</name>
    <dbReference type="NCBI Taxonomy" id="588581"/>
    <lineage>
        <taxon>Bacteria</taxon>
        <taxon>Bacillati</taxon>
        <taxon>Bacillota</taxon>
        <taxon>Clostridia</taxon>
        <taxon>Eubacteriales</taxon>
        <taxon>Oscillospiraceae</taxon>
        <taxon>Ruminiclostridium</taxon>
    </lineage>
</organism>
<dbReference type="GO" id="GO:0003677">
    <property type="term" value="F:DNA binding"/>
    <property type="evidence" value="ECO:0007669"/>
    <property type="project" value="InterPro"/>
</dbReference>
<dbReference type="SUPFAM" id="SSF88659">
    <property type="entry name" value="Sigma3 and sigma4 domains of RNA polymerase sigma factors"/>
    <property type="match status" value="1"/>
</dbReference>
<dbReference type="RefSeq" id="WP_004620677.1">
    <property type="nucleotide sequence ID" value="NZ_ACXX02000011.1"/>
</dbReference>
<gene>
    <name evidence="7" type="ORF">Cpap_1252</name>
</gene>
<dbReference type="STRING" id="588581.Cpap_1252"/>
<dbReference type="eggNOG" id="COG1595">
    <property type="taxonomic scope" value="Bacteria"/>
</dbReference>
<name>F1TFI3_9FIRM</name>
<keyword evidence="3" id="KW-0731">Sigma factor</keyword>
<comment type="caution">
    <text evidence="7">The sequence shown here is derived from an EMBL/GenBank/DDBJ whole genome shotgun (WGS) entry which is preliminary data.</text>
</comment>
<feature type="domain" description="RNA polymerase sigma-70 region 2" evidence="5">
    <location>
        <begin position="25"/>
        <end position="90"/>
    </location>
</feature>
<keyword evidence="4" id="KW-0804">Transcription</keyword>
<dbReference type="InterPro" id="IPR013249">
    <property type="entry name" value="RNA_pol_sigma70_r4_t2"/>
</dbReference>
<dbReference type="Gene3D" id="1.10.1740.10">
    <property type="match status" value="1"/>
</dbReference>
<proteinExistence type="inferred from homology"/>
<dbReference type="InterPro" id="IPR039425">
    <property type="entry name" value="RNA_pol_sigma-70-like"/>
</dbReference>